<feature type="transmembrane region" description="Helical" evidence="1">
    <location>
        <begin position="126"/>
        <end position="148"/>
    </location>
</feature>
<proteinExistence type="predicted"/>
<sequence>MGSGKDLLDKGGKLMALAGVAFVGYAIVFLALNFWGEGFELGVNEINGASRQDLMAFNPAVLYYIGHLHVATAGFIAATGITVVMLSWYGVRQGLKWAWTAAVVSPVVGLGVALPMHYLGLFEHNWILHLGPIYVATALFVYGVILSWKGLGREAV</sequence>
<keyword evidence="1" id="KW-0472">Membrane</keyword>
<evidence type="ECO:0000313" key="2">
    <source>
        <dbReference type="EMBL" id="OGC55859.1"/>
    </source>
</evidence>
<keyword evidence="1" id="KW-0812">Transmembrane</keyword>
<protein>
    <submittedName>
        <fullName evidence="2">Uncharacterized protein</fullName>
    </submittedName>
</protein>
<dbReference type="EMBL" id="MEVI01000001">
    <property type="protein sequence ID" value="OGC55859.1"/>
    <property type="molecule type" value="Genomic_DNA"/>
</dbReference>
<dbReference type="Proteomes" id="UP000176504">
    <property type="component" value="Unassembled WGS sequence"/>
</dbReference>
<name>A0A1F4VFF9_UNCKA</name>
<feature type="transmembrane region" description="Helical" evidence="1">
    <location>
        <begin position="61"/>
        <end position="86"/>
    </location>
</feature>
<organism evidence="2 3">
    <name type="scientific">candidate division WWE3 bacterium RIFCSPLOWO2_01_FULL_41_18</name>
    <dbReference type="NCBI Taxonomy" id="1802625"/>
    <lineage>
        <taxon>Bacteria</taxon>
        <taxon>Katanobacteria</taxon>
    </lineage>
</organism>
<gene>
    <name evidence="2" type="ORF">A3A78_02365</name>
</gene>
<keyword evidence="1" id="KW-1133">Transmembrane helix</keyword>
<accession>A0A1F4VFF9</accession>
<evidence type="ECO:0000256" key="1">
    <source>
        <dbReference type="SAM" id="Phobius"/>
    </source>
</evidence>
<feature type="transmembrane region" description="Helical" evidence="1">
    <location>
        <begin position="12"/>
        <end position="35"/>
    </location>
</feature>
<evidence type="ECO:0000313" key="3">
    <source>
        <dbReference type="Proteomes" id="UP000176504"/>
    </source>
</evidence>
<comment type="caution">
    <text evidence="2">The sequence shown here is derived from an EMBL/GenBank/DDBJ whole genome shotgun (WGS) entry which is preliminary data.</text>
</comment>
<reference evidence="2 3" key="1">
    <citation type="journal article" date="2016" name="Nat. Commun.">
        <title>Thousands of microbial genomes shed light on interconnected biogeochemical processes in an aquifer system.</title>
        <authorList>
            <person name="Anantharaman K."/>
            <person name="Brown C.T."/>
            <person name="Hug L.A."/>
            <person name="Sharon I."/>
            <person name="Castelle C.J."/>
            <person name="Probst A.J."/>
            <person name="Thomas B.C."/>
            <person name="Singh A."/>
            <person name="Wilkins M.J."/>
            <person name="Karaoz U."/>
            <person name="Brodie E.L."/>
            <person name="Williams K.H."/>
            <person name="Hubbard S.S."/>
            <person name="Banfield J.F."/>
        </authorList>
    </citation>
    <scope>NUCLEOTIDE SEQUENCE [LARGE SCALE GENOMIC DNA]</scope>
</reference>
<feature type="transmembrane region" description="Helical" evidence="1">
    <location>
        <begin position="98"/>
        <end position="120"/>
    </location>
</feature>
<dbReference type="AlphaFoldDB" id="A0A1F4VFF9"/>